<evidence type="ECO:0000256" key="2">
    <source>
        <dbReference type="ARBA" id="ARBA00022723"/>
    </source>
</evidence>
<dbReference type="FunFam" id="3.40.50.11060:FF:000001">
    <property type="entry name" value="GTPase HflX"/>
    <property type="match status" value="1"/>
</dbReference>
<dbReference type="GO" id="GO:0005525">
    <property type="term" value="F:GTP binding"/>
    <property type="evidence" value="ECO:0007669"/>
    <property type="project" value="UniProtKB-UniRule"/>
</dbReference>
<keyword evidence="1 6" id="KW-0963">Cytoplasm</keyword>
<feature type="binding site" evidence="7">
    <location>
        <begin position="323"/>
        <end position="326"/>
    </location>
    <ligand>
        <name>GTP</name>
        <dbReference type="ChEBI" id="CHEBI:37565"/>
    </ligand>
</feature>
<dbReference type="PANTHER" id="PTHR10229">
    <property type="entry name" value="GTP-BINDING PROTEIN HFLX"/>
    <property type="match status" value="1"/>
</dbReference>
<dbReference type="FunFam" id="3.40.50.300:FF:001198">
    <property type="entry name" value="GTPase HflX"/>
    <property type="match status" value="1"/>
</dbReference>
<feature type="binding site" evidence="8">
    <location>
        <position position="237"/>
    </location>
    <ligand>
        <name>Mg(2+)</name>
        <dbReference type="ChEBI" id="CHEBI:18420"/>
    </ligand>
</feature>
<evidence type="ECO:0000256" key="9">
    <source>
        <dbReference type="SAM" id="MobiDB-lite"/>
    </source>
</evidence>
<dbReference type="PIRSF" id="PIRSF006809">
    <property type="entry name" value="GTP-binding_hflX_prd"/>
    <property type="match status" value="1"/>
</dbReference>
<dbReference type="AlphaFoldDB" id="A0A1I2RY39"/>
<keyword evidence="5 6" id="KW-0342">GTP-binding</keyword>
<evidence type="ECO:0000259" key="10">
    <source>
        <dbReference type="PROSITE" id="PS51705"/>
    </source>
</evidence>
<dbReference type="GO" id="GO:0043022">
    <property type="term" value="F:ribosome binding"/>
    <property type="evidence" value="ECO:0007669"/>
    <property type="project" value="TreeGrafter"/>
</dbReference>
<evidence type="ECO:0000313" key="12">
    <source>
        <dbReference type="Proteomes" id="UP000182635"/>
    </source>
</evidence>
<dbReference type="CDD" id="cd01878">
    <property type="entry name" value="HflX"/>
    <property type="match status" value="1"/>
</dbReference>
<name>A0A1I2RY39_9LACO</name>
<feature type="binding site" evidence="7">
    <location>
        <begin position="235"/>
        <end position="239"/>
    </location>
    <ligand>
        <name>GTP</name>
        <dbReference type="ChEBI" id="CHEBI:37565"/>
    </ligand>
</feature>
<evidence type="ECO:0000256" key="7">
    <source>
        <dbReference type="PIRSR" id="PIRSR006809-1"/>
    </source>
</evidence>
<dbReference type="NCBIfam" id="TIGR03156">
    <property type="entry name" value="GTP_HflX"/>
    <property type="match status" value="1"/>
</dbReference>
<comment type="cofactor">
    <cofactor evidence="8">
        <name>Mg(2+)</name>
        <dbReference type="ChEBI" id="CHEBI:18420"/>
    </cofactor>
</comment>
<dbReference type="Gene3D" id="3.40.50.11060">
    <property type="entry name" value="GTPase HflX, N-terminal domain"/>
    <property type="match status" value="1"/>
</dbReference>
<dbReference type="HAMAP" id="MF_00900">
    <property type="entry name" value="GTPase_HflX"/>
    <property type="match status" value="1"/>
</dbReference>
<dbReference type="InterPro" id="IPR042108">
    <property type="entry name" value="GTPase_HflX_N_sf"/>
</dbReference>
<gene>
    <name evidence="6" type="primary">hflX</name>
    <name evidence="11" type="ORF">SAMN02910432_01426</name>
</gene>
<dbReference type="GeneID" id="29803032"/>
<dbReference type="InterPro" id="IPR027417">
    <property type="entry name" value="P-loop_NTPase"/>
</dbReference>
<dbReference type="Pfam" id="PF13167">
    <property type="entry name" value="GTP-bdg_N"/>
    <property type="match status" value="1"/>
</dbReference>
<dbReference type="EMBL" id="FOPI01000022">
    <property type="protein sequence ID" value="SFG44983.1"/>
    <property type="molecule type" value="Genomic_DNA"/>
</dbReference>
<comment type="function">
    <text evidence="6">GTPase that associates with the 50S ribosomal subunit and may have a role during protein synthesis or ribosome biogenesis.</text>
</comment>
<proteinExistence type="inferred from homology"/>
<dbReference type="RefSeq" id="WP_014072796.1">
    <property type="nucleotide sequence ID" value="NZ_AYYL01000013.1"/>
</dbReference>
<evidence type="ECO:0000256" key="6">
    <source>
        <dbReference type="HAMAP-Rule" id="MF_00900"/>
    </source>
</evidence>
<dbReference type="InterPro" id="IPR025121">
    <property type="entry name" value="GTPase_HflX_N"/>
</dbReference>
<dbReference type="PROSITE" id="PS51705">
    <property type="entry name" value="G_HFLX"/>
    <property type="match status" value="1"/>
</dbReference>
<dbReference type="GO" id="GO:0005737">
    <property type="term" value="C:cytoplasm"/>
    <property type="evidence" value="ECO:0007669"/>
    <property type="project" value="UniProtKB-SubCell"/>
</dbReference>
<sequence>MTPVIICGADLNQPDFDYTMQELANLAEACDMEVKNTVIQKLERPVSASYVGRGKAEEIKTQGKIHDAKILIVNDELTPMQIRNLGDLTDMKIIDRTALILEIFASRARSKEAKLQVQIAQLRISLPRLHTDNDKVKLDQQTGGGGGSFNSRGGGETKLEKDRRVIGKRISILKKELKDIEEKQNVTRKQRDASGLRSVALVGYTNAGKSTTMNGLLRVCGKDDDKQVFEKDMLFATLDTSVRRLHFKDNKDFLISDTVGFVSHLPHQLVQAFKSTLSEAAKADLLVQVIDVSDPNYCDMIKTTETTLKEIGVENIPMIYAFNKADLTEAPYPEILGNQITYSAKDPASIEKIVELIKENIFKDDRIVTFKIPFSEGRYLDELNVRGTVLETTYEEDGTVISANVSPELHSRLSRFEMH</sequence>
<comment type="subunit">
    <text evidence="6">Monomer. Associates with the 50S ribosomal subunit.</text>
</comment>
<feature type="binding site" evidence="7">
    <location>
        <begin position="257"/>
        <end position="260"/>
    </location>
    <ligand>
        <name>GTP</name>
        <dbReference type="ChEBI" id="CHEBI:37565"/>
    </ligand>
</feature>
<dbReference type="Gene3D" id="6.10.250.2860">
    <property type="match status" value="1"/>
</dbReference>
<evidence type="ECO:0000256" key="4">
    <source>
        <dbReference type="ARBA" id="ARBA00022842"/>
    </source>
</evidence>
<evidence type="ECO:0000256" key="3">
    <source>
        <dbReference type="ARBA" id="ARBA00022741"/>
    </source>
</evidence>
<comment type="similarity">
    <text evidence="6">Belongs to the TRAFAC class OBG-HflX-like GTPase superfamily. HflX GTPase family.</text>
</comment>
<comment type="subcellular location">
    <subcellularLocation>
        <location evidence="6">Cytoplasm</location>
    </subcellularLocation>
    <text evidence="6">May associate with membranes.</text>
</comment>
<dbReference type="GO" id="GO:0003924">
    <property type="term" value="F:GTPase activity"/>
    <property type="evidence" value="ECO:0007669"/>
    <property type="project" value="UniProtKB-UniRule"/>
</dbReference>
<keyword evidence="4 8" id="KW-0460">Magnesium</keyword>
<dbReference type="OrthoDB" id="9812272at2"/>
<reference evidence="12" key="1">
    <citation type="submission" date="2016-10" db="EMBL/GenBank/DDBJ databases">
        <authorList>
            <person name="Varghese N."/>
            <person name="Submissions S."/>
        </authorList>
    </citation>
    <scope>NUCLEOTIDE SEQUENCE [LARGE SCALE GENOMIC DNA]</scope>
    <source>
        <strain evidence="12">DSM 20403</strain>
    </source>
</reference>
<dbReference type="Pfam" id="PF16360">
    <property type="entry name" value="GTP-bdg_M"/>
    <property type="match status" value="1"/>
</dbReference>
<feature type="domain" description="Hflx-type G" evidence="10">
    <location>
        <begin position="197"/>
        <end position="365"/>
    </location>
</feature>
<evidence type="ECO:0000256" key="1">
    <source>
        <dbReference type="ARBA" id="ARBA00022490"/>
    </source>
</evidence>
<dbReference type="InterPro" id="IPR032305">
    <property type="entry name" value="GTP-bd_M"/>
</dbReference>
<feature type="region of interest" description="Disordered" evidence="9">
    <location>
        <begin position="133"/>
        <end position="160"/>
    </location>
</feature>
<feature type="compositionally biased region" description="Gly residues" evidence="9">
    <location>
        <begin position="142"/>
        <end position="154"/>
    </location>
</feature>
<dbReference type="PRINTS" id="PR00326">
    <property type="entry name" value="GTP1OBG"/>
</dbReference>
<dbReference type="Proteomes" id="UP000182635">
    <property type="component" value="Unassembled WGS sequence"/>
</dbReference>
<dbReference type="PANTHER" id="PTHR10229:SF4">
    <property type="entry name" value="GTPASE HFLX"/>
    <property type="match status" value="1"/>
</dbReference>
<keyword evidence="3 6" id="KW-0547">Nucleotide-binding</keyword>
<dbReference type="Gene3D" id="3.40.50.300">
    <property type="entry name" value="P-loop containing nucleotide triphosphate hydrolases"/>
    <property type="match status" value="1"/>
</dbReference>
<dbReference type="InterPro" id="IPR030394">
    <property type="entry name" value="G_HFLX_dom"/>
</dbReference>
<feature type="binding site" evidence="7">
    <location>
        <begin position="343"/>
        <end position="345"/>
    </location>
    <ligand>
        <name>GTP</name>
        <dbReference type="ChEBI" id="CHEBI:37565"/>
    </ligand>
</feature>
<dbReference type="Pfam" id="PF01926">
    <property type="entry name" value="MMR_HSR1"/>
    <property type="match status" value="1"/>
</dbReference>
<feature type="binding site" evidence="7">
    <location>
        <begin position="203"/>
        <end position="210"/>
    </location>
    <ligand>
        <name>GTP</name>
        <dbReference type="ChEBI" id="CHEBI:37565"/>
    </ligand>
</feature>
<accession>A0A1I2RY39</accession>
<dbReference type="InterPro" id="IPR016496">
    <property type="entry name" value="GTPase_HflX"/>
</dbReference>
<protein>
    <recommendedName>
        <fullName evidence="6">GTPase HflX</fullName>
    </recommendedName>
    <alternativeName>
        <fullName evidence="6">GTP-binding protein HflX</fullName>
    </alternativeName>
</protein>
<feature type="binding site" evidence="8">
    <location>
        <position position="210"/>
    </location>
    <ligand>
        <name>Mg(2+)</name>
        <dbReference type="ChEBI" id="CHEBI:18420"/>
    </ligand>
</feature>
<dbReference type="InterPro" id="IPR006073">
    <property type="entry name" value="GTP-bd"/>
</dbReference>
<keyword evidence="2 8" id="KW-0479">Metal-binding</keyword>
<dbReference type="GO" id="GO:0046872">
    <property type="term" value="F:metal ion binding"/>
    <property type="evidence" value="ECO:0007669"/>
    <property type="project" value="UniProtKB-KW"/>
</dbReference>
<dbReference type="SUPFAM" id="SSF52540">
    <property type="entry name" value="P-loop containing nucleoside triphosphate hydrolases"/>
    <property type="match status" value="1"/>
</dbReference>
<evidence type="ECO:0000256" key="5">
    <source>
        <dbReference type="ARBA" id="ARBA00023134"/>
    </source>
</evidence>
<organism evidence="11 12">
    <name type="scientific">Ligilactobacillus ruminis DSM 20403 = NBRC 102161</name>
    <dbReference type="NCBI Taxonomy" id="1423798"/>
    <lineage>
        <taxon>Bacteria</taxon>
        <taxon>Bacillati</taxon>
        <taxon>Bacillota</taxon>
        <taxon>Bacilli</taxon>
        <taxon>Lactobacillales</taxon>
        <taxon>Lactobacillaceae</taxon>
        <taxon>Ligilactobacillus</taxon>
    </lineage>
</organism>
<evidence type="ECO:0000256" key="8">
    <source>
        <dbReference type="PIRSR" id="PIRSR006809-2"/>
    </source>
</evidence>
<evidence type="ECO:0000313" key="11">
    <source>
        <dbReference type="EMBL" id="SFG44983.1"/>
    </source>
</evidence>